<dbReference type="EMBL" id="AP008955">
    <property type="protein sequence ID" value="BAH44235.1"/>
    <property type="molecule type" value="Genomic_DNA"/>
</dbReference>
<dbReference type="Proteomes" id="UP000001877">
    <property type="component" value="Chromosome"/>
</dbReference>
<proteinExistence type="predicted"/>
<name>C0ZEM6_BREBN</name>
<reference evidence="1 2" key="1">
    <citation type="submission" date="2005-03" db="EMBL/GenBank/DDBJ databases">
        <title>Brevibacillus brevis strain 47, complete genome.</title>
        <authorList>
            <person name="Hosoyama A."/>
            <person name="Yamada R."/>
            <person name="Hongo Y."/>
            <person name="Terui Y."/>
            <person name="Ankai A."/>
            <person name="Masuyama W."/>
            <person name="Sekiguchi M."/>
            <person name="Takeda T."/>
            <person name="Asano K."/>
            <person name="Ohji S."/>
            <person name="Ichikawa N."/>
            <person name="Narita S."/>
            <person name="Aoki N."/>
            <person name="Miura H."/>
            <person name="Matsushita S."/>
            <person name="Sekigawa T."/>
            <person name="Yamagata H."/>
            <person name="Yoshikawa H."/>
            <person name="Udaka S."/>
            <person name="Tanikawa S."/>
            <person name="Fujita N."/>
        </authorList>
    </citation>
    <scope>NUCLEOTIDE SEQUENCE [LARGE SCALE GENOMIC DNA]</scope>
    <source>
        <strain evidence="2">47 / JCM 6285 / NBRC 100599</strain>
    </source>
</reference>
<protein>
    <submittedName>
        <fullName evidence="1">Uncharacterized protein</fullName>
    </submittedName>
</protein>
<keyword evidence="2" id="KW-1185">Reference proteome</keyword>
<organism evidence="1 2">
    <name type="scientific">Brevibacillus brevis (strain 47 / JCM 6285 / NBRC 100599)</name>
    <dbReference type="NCBI Taxonomy" id="358681"/>
    <lineage>
        <taxon>Bacteria</taxon>
        <taxon>Bacillati</taxon>
        <taxon>Bacillota</taxon>
        <taxon>Bacilli</taxon>
        <taxon>Bacillales</taxon>
        <taxon>Paenibacillaceae</taxon>
        <taxon>Brevibacillus</taxon>
    </lineage>
</organism>
<gene>
    <name evidence="1" type="ordered locus">BBR47_32580</name>
</gene>
<dbReference type="KEGG" id="bbe:BBR47_32580"/>
<dbReference type="AlphaFoldDB" id="C0ZEM6"/>
<accession>C0ZEM6</accession>
<evidence type="ECO:0000313" key="1">
    <source>
        <dbReference type="EMBL" id="BAH44235.1"/>
    </source>
</evidence>
<evidence type="ECO:0000313" key="2">
    <source>
        <dbReference type="Proteomes" id="UP000001877"/>
    </source>
</evidence>
<dbReference type="STRING" id="358681.BBR47_32580"/>
<sequence length="77" mass="9428">MHFKVLKEKEAAELFLPGKWRYRFRKKVPNIQNEKLFFYFPYQHTSCPEKKAGNRRFVQRVTEWGNSHLLYHVGRSK</sequence>
<dbReference type="HOGENOM" id="CLU_2631215_0_0_9"/>